<sequence length="209" mass="24568">MPPKRTHSGATKECPHFDKAKTLFVLQDNPERATEQAWDTYTVNRVKASKRFEPLDDDDEREDDEEDAGRPYEINEAEVYTVITISRALEKLEKDLGLKKNILLESYRVLSCYGEYFMEDKPRECTTHTRLYSPTKPVYVDVYMAFIYRHYGDSAEWSYKLGFKVYQEPALEDYHPEVLEKFSKRSPSNAFNADTWYSIAYAFFDDKKA</sequence>
<gene>
    <name evidence="2" type="ORF">CPB83DRAFT_843060</name>
</gene>
<dbReference type="OrthoDB" id="3012326at2759"/>
<reference evidence="2" key="1">
    <citation type="submission" date="2020-11" db="EMBL/GenBank/DDBJ databases">
        <authorList>
            <consortium name="DOE Joint Genome Institute"/>
            <person name="Ahrendt S."/>
            <person name="Riley R."/>
            <person name="Andreopoulos W."/>
            <person name="Labutti K."/>
            <person name="Pangilinan J."/>
            <person name="Ruiz-Duenas F.J."/>
            <person name="Barrasa J.M."/>
            <person name="Sanchez-Garcia M."/>
            <person name="Camarero S."/>
            <person name="Miyauchi S."/>
            <person name="Serrano A."/>
            <person name="Linde D."/>
            <person name="Babiker R."/>
            <person name="Drula E."/>
            <person name="Ayuso-Fernandez I."/>
            <person name="Pacheco R."/>
            <person name="Padilla G."/>
            <person name="Ferreira P."/>
            <person name="Barriuso J."/>
            <person name="Kellner H."/>
            <person name="Castanera R."/>
            <person name="Alfaro M."/>
            <person name="Ramirez L."/>
            <person name="Pisabarro A.G."/>
            <person name="Kuo A."/>
            <person name="Tritt A."/>
            <person name="Lipzen A."/>
            <person name="He G."/>
            <person name="Yan M."/>
            <person name="Ng V."/>
            <person name="Cullen D."/>
            <person name="Martin F."/>
            <person name="Rosso M.-N."/>
            <person name="Henrissat B."/>
            <person name="Hibbett D."/>
            <person name="Martinez A.T."/>
            <person name="Grigoriev I.V."/>
        </authorList>
    </citation>
    <scope>NUCLEOTIDE SEQUENCE</scope>
    <source>
        <strain evidence="2">CBS 506.95</strain>
    </source>
</reference>
<evidence type="ECO:0000256" key="1">
    <source>
        <dbReference type="SAM" id="MobiDB-lite"/>
    </source>
</evidence>
<dbReference type="Proteomes" id="UP000807306">
    <property type="component" value="Unassembled WGS sequence"/>
</dbReference>
<comment type="caution">
    <text evidence="2">The sequence shown here is derived from an EMBL/GenBank/DDBJ whole genome shotgun (WGS) entry which is preliminary data.</text>
</comment>
<feature type="region of interest" description="Disordered" evidence="1">
    <location>
        <begin position="49"/>
        <end position="70"/>
    </location>
</feature>
<organism evidence="2 3">
    <name type="scientific">Crepidotus variabilis</name>
    <dbReference type="NCBI Taxonomy" id="179855"/>
    <lineage>
        <taxon>Eukaryota</taxon>
        <taxon>Fungi</taxon>
        <taxon>Dikarya</taxon>
        <taxon>Basidiomycota</taxon>
        <taxon>Agaricomycotina</taxon>
        <taxon>Agaricomycetes</taxon>
        <taxon>Agaricomycetidae</taxon>
        <taxon>Agaricales</taxon>
        <taxon>Agaricineae</taxon>
        <taxon>Crepidotaceae</taxon>
        <taxon>Crepidotus</taxon>
    </lineage>
</organism>
<dbReference type="EMBL" id="MU157825">
    <property type="protein sequence ID" value="KAF9534856.1"/>
    <property type="molecule type" value="Genomic_DNA"/>
</dbReference>
<protein>
    <submittedName>
        <fullName evidence="2">Uncharacterized protein</fullName>
    </submittedName>
</protein>
<evidence type="ECO:0000313" key="2">
    <source>
        <dbReference type="EMBL" id="KAF9534856.1"/>
    </source>
</evidence>
<dbReference type="AlphaFoldDB" id="A0A9P6JVU7"/>
<evidence type="ECO:0000313" key="3">
    <source>
        <dbReference type="Proteomes" id="UP000807306"/>
    </source>
</evidence>
<proteinExistence type="predicted"/>
<keyword evidence="3" id="KW-1185">Reference proteome</keyword>
<accession>A0A9P6JVU7</accession>
<feature type="compositionally biased region" description="Acidic residues" evidence="1">
    <location>
        <begin position="55"/>
        <end position="67"/>
    </location>
</feature>
<name>A0A9P6JVU7_9AGAR</name>